<dbReference type="AlphaFoldDB" id="A0A8G1VYY5"/>
<sequence length="97" mass="10849">MYSPDPPPNNQAHPPAAQYLSKPPPQTKLAHTPSPLSFLINFHSRSITSNPGDFSSQTDHTTRPSHQTNSLFPKQNHHRSNPDHKPDQQNQPTKPSN</sequence>
<keyword evidence="3" id="KW-1185">Reference proteome</keyword>
<proteinExistence type="predicted"/>
<name>A0A8G1VYY5_9EURO</name>
<feature type="compositionally biased region" description="Polar residues" evidence="1">
    <location>
        <begin position="43"/>
        <end position="73"/>
    </location>
</feature>
<dbReference type="VEuPathDB" id="FungiDB:BO72DRAFT_447276"/>
<accession>A0A8G1VYY5</accession>
<evidence type="ECO:0000256" key="1">
    <source>
        <dbReference type="SAM" id="MobiDB-lite"/>
    </source>
</evidence>
<feature type="compositionally biased region" description="Polar residues" evidence="1">
    <location>
        <begin position="88"/>
        <end position="97"/>
    </location>
</feature>
<evidence type="ECO:0000313" key="2">
    <source>
        <dbReference type="EMBL" id="RAK78225.1"/>
    </source>
</evidence>
<protein>
    <submittedName>
        <fullName evidence="2">Uncharacterized protein</fullName>
    </submittedName>
</protein>
<dbReference type="GeneID" id="63861829"/>
<dbReference type="RefSeq" id="XP_040802235.1">
    <property type="nucleotide sequence ID" value="XM_040944496.1"/>
</dbReference>
<reference evidence="2 3" key="1">
    <citation type="submission" date="2018-02" db="EMBL/GenBank/DDBJ databases">
        <title>The genomes of Aspergillus section Nigri reveals drivers in fungal speciation.</title>
        <authorList>
            <consortium name="DOE Joint Genome Institute"/>
            <person name="Vesth T.C."/>
            <person name="Nybo J."/>
            <person name="Theobald S."/>
            <person name="Brandl J."/>
            <person name="Frisvad J.C."/>
            <person name="Nielsen K.F."/>
            <person name="Lyhne E.K."/>
            <person name="Kogle M.E."/>
            <person name="Kuo A."/>
            <person name="Riley R."/>
            <person name="Clum A."/>
            <person name="Nolan M."/>
            <person name="Lipzen A."/>
            <person name="Salamov A."/>
            <person name="Henrissat B."/>
            <person name="Wiebenga A."/>
            <person name="De vries R.P."/>
            <person name="Grigoriev I.V."/>
            <person name="Mortensen U.H."/>
            <person name="Andersen M.R."/>
            <person name="Baker S.E."/>
        </authorList>
    </citation>
    <scope>NUCLEOTIDE SEQUENCE [LARGE SCALE GENOMIC DNA]</scope>
    <source>
        <strain evidence="2 3">CBS 313.89</strain>
    </source>
</reference>
<organism evidence="2 3">
    <name type="scientific">Aspergillus fijiensis CBS 313.89</name>
    <dbReference type="NCBI Taxonomy" id="1448319"/>
    <lineage>
        <taxon>Eukaryota</taxon>
        <taxon>Fungi</taxon>
        <taxon>Dikarya</taxon>
        <taxon>Ascomycota</taxon>
        <taxon>Pezizomycotina</taxon>
        <taxon>Eurotiomycetes</taxon>
        <taxon>Eurotiomycetidae</taxon>
        <taxon>Eurotiales</taxon>
        <taxon>Aspergillaceae</taxon>
        <taxon>Aspergillus</taxon>
    </lineage>
</organism>
<evidence type="ECO:0000313" key="3">
    <source>
        <dbReference type="Proteomes" id="UP000249789"/>
    </source>
</evidence>
<gene>
    <name evidence="2" type="ORF">BO72DRAFT_447276</name>
</gene>
<dbReference type="Proteomes" id="UP000249789">
    <property type="component" value="Unassembled WGS sequence"/>
</dbReference>
<dbReference type="EMBL" id="KZ824638">
    <property type="protein sequence ID" value="RAK78225.1"/>
    <property type="molecule type" value="Genomic_DNA"/>
</dbReference>
<feature type="region of interest" description="Disordered" evidence="1">
    <location>
        <begin position="1"/>
        <end position="97"/>
    </location>
</feature>